<gene>
    <name evidence="6" type="ORF">P8C59_009035</name>
</gene>
<proteinExistence type="inferred from homology"/>
<organism evidence="6 7">
    <name type="scientific">Phyllachora maydis</name>
    <dbReference type="NCBI Taxonomy" id="1825666"/>
    <lineage>
        <taxon>Eukaryota</taxon>
        <taxon>Fungi</taxon>
        <taxon>Dikarya</taxon>
        <taxon>Ascomycota</taxon>
        <taxon>Pezizomycotina</taxon>
        <taxon>Sordariomycetes</taxon>
        <taxon>Sordariomycetidae</taxon>
        <taxon>Phyllachorales</taxon>
        <taxon>Phyllachoraceae</taxon>
        <taxon>Phyllachora</taxon>
    </lineage>
</organism>
<protein>
    <recommendedName>
        <fullName evidence="4">Protein yippee-like</fullName>
    </recommendedName>
</protein>
<keyword evidence="3" id="KW-0862">Zinc</keyword>
<feature type="domain" description="Yippee" evidence="5">
    <location>
        <begin position="22"/>
        <end position="121"/>
    </location>
</feature>
<comment type="similarity">
    <text evidence="1 4">Belongs to the yippee family.</text>
</comment>
<comment type="caution">
    <text evidence="6">The sequence shown here is derived from an EMBL/GenBank/DDBJ whole genome shotgun (WGS) entry which is preliminary data.</text>
</comment>
<evidence type="ECO:0000256" key="1">
    <source>
        <dbReference type="ARBA" id="ARBA00005613"/>
    </source>
</evidence>
<evidence type="ECO:0000256" key="3">
    <source>
        <dbReference type="ARBA" id="ARBA00022833"/>
    </source>
</evidence>
<evidence type="ECO:0000313" key="7">
    <source>
        <dbReference type="Proteomes" id="UP001217918"/>
    </source>
</evidence>
<evidence type="ECO:0000259" key="5">
    <source>
        <dbReference type="PROSITE" id="PS51792"/>
    </source>
</evidence>
<dbReference type="InterPro" id="IPR034751">
    <property type="entry name" value="Yippee"/>
</dbReference>
<keyword evidence="7" id="KW-1185">Reference proteome</keyword>
<dbReference type="PROSITE" id="PS51792">
    <property type="entry name" value="YIPPEE"/>
    <property type="match status" value="1"/>
</dbReference>
<dbReference type="EMBL" id="JAQQPM010000008">
    <property type="protein sequence ID" value="KAK2074862.1"/>
    <property type="molecule type" value="Genomic_DNA"/>
</dbReference>
<dbReference type="InterPro" id="IPR039058">
    <property type="entry name" value="Yippee_fam"/>
</dbReference>
<dbReference type="PANTHER" id="PTHR13848">
    <property type="entry name" value="PROTEIN YIPPEE-LIKE CG15309-RELATED"/>
    <property type="match status" value="1"/>
</dbReference>
<evidence type="ECO:0000256" key="4">
    <source>
        <dbReference type="RuleBase" id="RU110713"/>
    </source>
</evidence>
<accession>A0AAD9IDQ3</accession>
<keyword evidence="2" id="KW-0479">Metal-binding</keyword>
<dbReference type="Proteomes" id="UP001217918">
    <property type="component" value="Unassembled WGS sequence"/>
</dbReference>
<evidence type="ECO:0000256" key="2">
    <source>
        <dbReference type="ARBA" id="ARBA00022723"/>
    </source>
</evidence>
<evidence type="ECO:0000313" key="6">
    <source>
        <dbReference type="EMBL" id="KAK2074862.1"/>
    </source>
</evidence>
<dbReference type="InterPro" id="IPR004910">
    <property type="entry name" value="Yippee/Mis18/Cereblon"/>
</dbReference>
<dbReference type="GO" id="GO:0046872">
    <property type="term" value="F:metal ion binding"/>
    <property type="evidence" value="ECO:0007669"/>
    <property type="project" value="UniProtKB-KW"/>
</dbReference>
<reference evidence="6" key="1">
    <citation type="journal article" date="2023" name="Mol. Plant Microbe Interact.">
        <title>Elucidating the Obligate Nature and Biological Capacity of an Invasive Fungal Corn Pathogen.</title>
        <authorList>
            <person name="MacCready J.S."/>
            <person name="Roggenkamp E.M."/>
            <person name="Gdanetz K."/>
            <person name="Chilvers M.I."/>
        </authorList>
    </citation>
    <scope>NUCLEOTIDE SEQUENCE</scope>
    <source>
        <strain evidence="6">PM02</strain>
    </source>
</reference>
<dbReference type="Pfam" id="PF03226">
    <property type="entry name" value="Yippee-Mis18"/>
    <property type="match status" value="1"/>
</dbReference>
<dbReference type="AlphaFoldDB" id="A0AAD9IDQ3"/>
<sequence>MAAAAAAAAALQHHTYLVGADKIYICKACNIHLAANEHLISRNFRANLGQGHLFAHVVNVRLGRPRERQMATGVHVVRDVYCAQCPDDNKIGWRYDRAADDRQQYKEGKYILEVQKTSKVRL</sequence>
<name>A0AAD9IDQ3_9PEZI</name>